<keyword evidence="8 11" id="KW-0255">Endonuclease</keyword>
<comment type="subunit">
    <text evidence="4 11">Monomer.</text>
</comment>
<dbReference type="InterPro" id="IPR012337">
    <property type="entry name" value="RNaseH-like_sf"/>
</dbReference>
<dbReference type="GO" id="GO:0000287">
    <property type="term" value="F:magnesium ion binding"/>
    <property type="evidence" value="ECO:0007669"/>
    <property type="project" value="UniProtKB-UniRule"/>
</dbReference>
<dbReference type="FunFam" id="3.30.420.10:FF:000089">
    <property type="entry name" value="Ribonuclease H"/>
    <property type="match status" value="1"/>
</dbReference>
<dbReference type="InterPro" id="IPR002156">
    <property type="entry name" value="RNaseH_domain"/>
</dbReference>
<evidence type="ECO:0000256" key="3">
    <source>
        <dbReference type="ARBA" id="ARBA00005300"/>
    </source>
</evidence>
<dbReference type="EC" id="3.1.26.4" evidence="5 11"/>
<dbReference type="SUPFAM" id="SSF53098">
    <property type="entry name" value="Ribonuclease H-like"/>
    <property type="match status" value="1"/>
</dbReference>
<evidence type="ECO:0000256" key="5">
    <source>
        <dbReference type="ARBA" id="ARBA00012180"/>
    </source>
</evidence>
<evidence type="ECO:0000256" key="9">
    <source>
        <dbReference type="ARBA" id="ARBA00022801"/>
    </source>
</evidence>
<comment type="function">
    <text evidence="2 11">Endonuclease that specifically degrades the RNA of RNA-DNA hybrids.</text>
</comment>
<evidence type="ECO:0000256" key="6">
    <source>
        <dbReference type="ARBA" id="ARBA00022722"/>
    </source>
</evidence>
<feature type="binding site" evidence="11">
    <location>
        <position position="9"/>
    </location>
    <ligand>
        <name>Mg(2+)</name>
        <dbReference type="ChEBI" id="CHEBI:18420"/>
        <label>2</label>
    </ligand>
</feature>
<comment type="cofactor">
    <cofactor evidence="11">
        <name>Mg(2+)</name>
        <dbReference type="ChEBI" id="CHEBI:18420"/>
    </cofactor>
    <text evidence="11">Binds 1 Mg(2+) ion per subunit. May bind a second metal ion at a regulatory site, or after substrate binding.</text>
</comment>
<organism evidence="13 14">
    <name type="scientific">candidate division KSB3 bacterium</name>
    <dbReference type="NCBI Taxonomy" id="2044937"/>
    <lineage>
        <taxon>Bacteria</taxon>
        <taxon>candidate division KSB3</taxon>
    </lineage>
</organism>
<feature type="binding site" evidence="11">
    <location>
        <position position="48"/>
    </location>
    <ligand>
        <name>Mg(2+)</name>
        <dbReference type="ChEBI" id="CHEBI:18420"/>
        <label>1</label>
    </ligand>
</feature>
<dbReference type="Proteomes" id="UP000230821">
    <property type="component" value="Unassembled WGS sequence"/>
</dbReference>
<evidence type="ECO:0000256" key="11">
    <source>
        <dbReference type="HAMAP-Rule" id="MF_00042"/>
    </source>
</evidence>
<dbReference type="GO" id="GO:0004523">
    <property type="term" value="F:RNA-DNA hybrid ribonuclease activity"/>
    <property type="evidence" value="ECO:0007669"/>
    <property type="project" value="UniProtKB-UniRule"/>
</dbReference>
<evidence type="ECO:0000256" key="10">
    <source>
        <dbReference type="ARBA" id="ARBA00022842"/>
    </source>
</evidence>
<evidence type="ECO:0000313" key="13">
    <source>
        <dbReference type="EMBL" id="PIE34866.1"/>
    </source>
</evidence>
<evidence type="ECO:0000313" key="14">
    <source>
        <dbReference type="Proteomes" id="UP000230821"/>
    </source>
</evidence>
<keyword evidence="7 11" id="KW-0479">Metal-binding</keyword>
<evidence type="ECO:0000256" key="4">
    <source>
        <dbReference type="ARBA" id="ARBA00011245"/>
    </source>
</evidence>
<dbReference type="PANTHER" id="PTHR10642:SF26">
    <property type="entry name" value="RIBONUCLEASE H1"/>
    <property type="match status" value="1"/>
</dbReference>
<dbReference type="PANTHER" id="PTHR10642">
    <property type="entry name" value="RIBONUCLEASE H1"/>
    <property type="match status" value="1"/>
</dbReference>
<dbReference type="GO" id="GO:0003676">
    <property type="term" value="F:nucleic acid binding"/>
    <property type="evidence" value="ECO:0007669"/>
    <property type="project" value="InterPro"/>
</dbReference>
<evidence type="ECO:0000256" key="7">
    <source>
        <dbReference type="ARBA" id="ARBA00022723"/>
    </source>
</evidence>
<dbReference type="NCBIfam" id="NF001236">
    <property type="entry name" value="PRK00203.1"/>
    <property type="match status" value="1"/>
</dbReference>
<keyword evidence="10 11" id="KW-0460">Magnesium</keyword>
<dbReference type="InterPro" id="IPR036397">
    <property type="entry name" value="RNaseH_sf"/>
</dbReference>
<keyword evidence="11" id="KW-0963">Cytoplasm</keyword>
<proteinExistence type="inferred from homology"/>
<feature type="domain" description="RNase H type-1" evidence="12">
    <location>
        <begin position="1"/>
        <end position="143"/>
    </location>
</feature>
<dbReference type="Pfam" id="PF00075">
    <property type="entry name" value="RNase_H"/>
    <property type="match status" value="1"/>
</dbReference>
<dbReference type="GO" id="GO:0043137">
    <property type="term" value="P:DNA replication, removal of RNA primer"/>
    <property type="evidence" value="ECO:0007669"/>
    <property type="project" value="TreeGrafter"/>
</dbReference>
<dbReference type="InterPro" id="IPR022892">
    <property type="entry name" value="RNaseHI"/>
</dbReference>
<gene>
    <name evidence="11" type="primary">rnhA</name>
    <name evidence="13" type="ORF">CSA56_06510</name>
</gene>
<evidence type="ECO:0000256" key="1">
    <source>
        <dbReference type="ARBA" id="ARBA00000077"/>
    </source>
</evidence>
<keyword evidence="6 11" id="KW-0540">Nuclease</keyword>
<evidence type="ECO:0000259" key="12">
    <source>
        <dbReference type="PROSITE" id="PS50879"/>
    </source>
</evidence>
<reference evidence="13 14" key="1">
    <citation type="submission" date="2017-10" db="EMBL/GenBank/DDBJ databases">
        <title>Novel microbial diversity and functional potential in the marine mammal oral microbiome.</title>
        <authorList>
            <person name="Dudek N.K."/>
            <person name="Sun C.L."/>
            <person name="Burstein D."/>
            <person name="Kantor R.S."/>
            <person name="Aliaga Goltsman D.S."/>
            <person name="Bik E.M."/>
            <person name="Thomas B.C."/>
            <person name="Banfield J.F."/>
            <person name="Relman D.A."/>
        </authorList>
    </citation>
    <scope>NUCLEOTIDE SEQUENCE [LARGE SCALE GENOMIC DNA]</scope>
    <source>
        <strain evidence="13">DOLJORAL78_47_16</strain>
    </source>
</reference>
<name>A0A2G6KGS3_9BACT</name>
<comment type="subcellular location">
    <subcellularLocation>
        <location evidence="11">Cytoplasm</location>
    </subcellularLocation>
</comment>
<keyword evidence="9 11" id="KW-0378">Hydrolase</keyword>
<sequence>MKTVSIYTDGACSNNPYGNGGYGTIIVDGDDRRELSGGFQNTTNNRMEMTAVLAGLQALKEPCKVIICSDSQYIVNSINKGWVYKWRKNNWMRNKKEPALNVDLWKKILALCETHDVTFQWVRGHAGHPENERCDRLAVTALRQDNLPDDLPRSER</sequence>
<feature type="binding site" evidence="11">
    <location>
        <position position="9"/>
    </location>
    <ligand>
        <name>Mg(2+)</name>
        <dbReference type="ChEBI" id="CHEBI:18420"/>
        <label>1</label>
    </ligand>
</feature>
<protein>
    <recommendedName>
        <fullName evidence="5 11">Ribonuclease H</fullName>
        <shortName evidence="11">RNase H</shortName>
        <ecNumber evidence="5 11">3.1.26.4</ecNumber>
    </recommendedName>
</protein>
<accession>A0A2G6KGS3</accession>
<comment type="caution">
    <text evidence="13">The sequence shown here is derived from an EMBL/GenBank/DDBJ whole genome shotgun (WGS) entry which is preliminary data.</text>
</comment>
<comment type="similarity">
    <text evidence="3 11">Belongs to the RNase H family.</text>
</comment>
<dbReference type="CDD" id="cd09278">
    <property type="entry name" value="RNase_HI_prokaryote_like"/>
    <property type="match status" value="1"/>
</dbReference>
<dbReference type="InterPro" id="IPR050092">
    <property type="entry name" value="RNase_H"/>
</dbReference>
<comment type="catalytic activity">
    <reaction evidence="1 11">
        <text>Endonucleolytic cleavage to 5'-phosphomonoester.</text>
        <dbReference type="EC" id="3.1.26.4"/>
    </reaction>
</comment>
<dbReference type="GO" id="GO:0005737">
    <property type="term" value="C:cytoplasm"/>
    <property type="evidence" value="ECO:0007669"/>
    <property type="project" value="UniProtKB-SubCell"/>
</dbReference>
<evidence type="ECO:0000256" key="8">
    <source>
        <dbReference type="ARBA" id="ARBA00022759"/>
    </source>
</evidence>
<dbReference type="Gene3D" id="3.30.420.10">
    <property type="entry name" value="Ribonuclease H-like superfamily/Ribonuclease H"/>
    <property type="match status" value="1"/>
</dbReference>
<dbReference type="AlphaFoldDB" id="A0A2G6KGS3"/>
<dbReference type="EMBL" id="PDSK01000073">
    <property type="protein sequence ID" value="PIE34866.1"/>
    <property type="molecule type" value="Genomic_DNA"/>
</dbReference>
<feature type="binding site" evidence="11">
    <location>
        <position position="70"/>
    </location>
    <ligand>
        <name>Mg(2+)</name>
        <dbReference type="ChEBI" id="CHEBI:18420"/>
        <label>1</label>
    </ligand>
</feature>
<feature type="binding site" evidence="11">
    <location>
        <position position="135"/>
    </location>
    <ligand>
        <name>Mg(2+)</name>
        <dbReference type="ChEBI" id="CHEBI:18420"/>
        <label>2</label>
    </ligand>
</feature>
<dbReference type="PROSITE" id="PS50879">
    <property type="entry name" value="RNASE_H_1"/>
    <property type="match status" value="1"/>
</dbReference>
<evidence type="ECO:0000256" key="2">
    <source>
        <dbReference type="ARBA" id="ARBA00004065"/>
    </source>
</evidence>
<dbReference type="HAMAP" id="MF_00042">
    <property type="entry name" value="RNase_H"/>
    <property type="match status" value="1"/>
</dbReference>